<organism evidence="11 12">
    <name type="scientific">Bos mutus</name>
    <name type="common">wild yak</name>
    <dbReference type="NCBI Taxonomy" id="72004"/>
    <lineage>
        <taxon>Eukaryota</taxon>
        <taxon>Metazoa</taxon>
        <taxon>Chordata</taxon>
        <taxon>Craniata</taxon>
        <taxon>Vertebrata</taxon>
        <taxon>Euteleostomi</taxon>
        <taxon>Mammalia</taxon>
        <taxon>Eutheria</taxon>
        <taxon>Laurasiatheria</taxon>
        <taxon>Artiodactyla</taxon>
        <taxon>Ruminantia</taxon>
        <taxon>Pecora</taxon>
        <taxon>Bovidae</taxon>
        <taxon>Bovinae</taxon>
        <taxon>Bos</taxon>
    </lineage>
</organism>
<comment type="subunit">
    <text evidence="10">Component of the large ribosomal subunit. Interacts with DHX33.</text>
</comment>
<proteinExistence type="inferred from homology"/>
<dbReference type="PANTHER" id="PTHR11363:SF4">
    <property type="entry name" value="LARGE RIBOSOMAL SUBUNIT PROTEIN UL3"/>
    <property type="match status" value="1"/>
</dbReference>
<dbReference type="GO" id="GO:0003735">
    <property type="term" value="F:structural constituent of ribosome"/>
    <property type="evidence" value="ECO:0007669"/>
    <property type="project" value="InterPro"/>
</dbReference>
<name>A0A6B0RX28_9CETA</name>
<sequence length="95" mass="10732">MPHRKFSTPRHESLGYLPWKCSSWHHRKVKSFPKDDSSKLVNLTALLSYKAGRTHIVRQIDMPESKVNKKEVVESGPIVEMLPIGTVGIVHSGNT</sequence>
<evidence type="ECO:0000256" key="5">
    <source>
        <dbReference type="ARBA" id="ARBA00022980"/>
    </source>
</evidence>
<evidence type="ECO:0000256" key="3">
    <source>
        <dbReference type="ARBA" id="ARBA00022499"/>
    </source>
</evidence>
<dbReference type="GO" id="GO:0003723">
    <property type="term" value="F:RNA binding"/>
    <property type="evidence" value="ECO:0007669"/>
    <property type="project" value="TreeGrafter"/>
</dbReference>
<evidence type="ECO:0000256" key="8">
    <source>
        <dbReference type="ARBA" id="ARBA00034092"/>
    </source>
</evidence>
<evidence type="ECO:0000256" key="1">
    <source>
        <dbReference type="ARBA" id="ARBA00006540"/>
    </source>
</evidence>
<accession>A0A6B0RX28</accession>
<dbReference type="PANTHER" id="PTHR11363">
    <property type="entry name" value="60S RIBOSOMAL PROTEIN L3-RELATED"/>
    <property type="match status" value="1"/>
</dbReference>
<evidence type="ECO:0000256" key="4">
    <source>
        <dbReference type="ARBA" id="ARBA00022843"/>
    </source>
</evidence>
<dbReference type="GO" id="GO:0022625">
    <property type="term" value="C:cytosolic large ribosomal subunit"/>
    <property type="evidence" value="ECO:0007669"/>
    <property type="project" value="TreeGrafter"/>
</dbReference>
<keyword evidence="2" id="KW-0488">Methylation</keyword>
<gene>
    <name evidence="11" type="ORF">E5288_WYG010048</name>
</gene>
<dbReference type="InterPro" id="IPR044892">
    <property type="entry name" value="Ribosomal_L3_dom_3_arc_sf"/>
</dbReference>
<dbReference type="InterPro" id="IPR045077">
    <property type="entry name" value="L3_arc_euk"/>
</dbReference>
<evidence type="ECO:0000256" key="7">
    <source>
        <dbReference type="ARBA" id="ARBA00023274"/>
    </source>
</evidence>
<keyword evidence="6" id="KW-0007">Acetylation</keyword>
<dbReference type="GO" id="GO:0006412">
    <property type="term" value="P:translation"/>
    <property type="evidence" value="ECO:0007669"/>
    <property type="project" value="InterPro"/>
</dbReference>
<comment type="caution">
    <text evidence="11">The sequence shown here is derived from an EMBL/GenBank/DDBJ whole genome shotgun (WGS) entry which is preliminary data.</text>
</comment>
<dbReference type="InterPro" id="IPR009000">
    <property type="entry name" value="Transl_B-barrel_sf"/>
</dbReference>
<keyword evidence="7" id="KW-0687">Ribonucleoprotein</keyword>
<keyword evidence="12" id="KW-1185">Reference proteome</keyword>
<evidence type="ECO:0000256" key="9">
    <source>
        <dbReference type="ARBA" id="ARBA00035354"/>
    </source>
</evidence>
<dbReference type="InterPro" id="IPR000597">
    <property type="entry name" value="Ribosomal_uL3"/>
</dbReference>
<evidence type="ECO:0000256" key="6">
    <source>
        <dbReference type="ARBA" id="ARBA00022990"/>
    </source>
</evidence>
<dbReference type="Gene3D" id="4.10.960.10">
    <property type="entry name" value="Ribosomal protein L3, domain 3"/>
    <property type="match status" value="1"/>
</dbReference>
<comment type="function">
    <text evidence="8">Component of the large ribosomal subunit. The ribosome is a large ribonucleoprotein complex responsible for the synthesis of proteins in the cell.</text>
</comment>
<dbReference type="SUPFAM" id="SSF50447">
    <property type="entry name" value="Translation proteins"/>
    <property type="match status" value="1"/>
</dbReference>
<dbReference type="Pfam" id="PF00297">
    <property type="entry name" value="Ribosomal_L3"/>
    <property type="match status" value="1"/>
</dbReference>
<evidence type="ECO:0000256" key="2">
    <source>
        <dbReference type="ARBA" id="ARBA00022481"/>
    </source>
</evidence>
<evidence type="ECO:0000313" key="11">
    <source>
        <dbReference type="EMBL" id="MXQ94610.1"/>
    </source>
</evidence>
<dbReference type="Proteomes" id="UP000322234">
    <property type="component" value="Unassembled WGS sequence"/>
</dbReference>
<comment type="similarity">
    <text evidence="1">Belongs to the universal ribosomal protein uL3 family.</text>
</comment>
<keyword evidence="5" id="KW-0689">Ribosomal protein</keyword>
<protein>
    <recommendedName>
        <fullName evidence="9">60S ribosomal protein L3</fullName>
    </recommendedName>
</protein>
<keyword evidence="3" id="KW-1017">Isopeptide bond</keyword>
<evidence type="ECO:0000313" key="12">
    <source>
        <dbReference type="Proteomes" id="UP000322234"/>
    </source>
</evidence>
<keyword evidence="4" id="KW-0832">Ubl conjugation</keyword>
<reference evidence="11" key="1">
    <citation type="submission" date="2019-10" db="EMBL/GenBank/DDBJ databases">
        <title>The sequence and de novo assembly of the wild yak genome.</title>
        <authorList>
            <person name="Liu Y."/>
        </authorList>
    </citation>
    <scope>NUCLEOTIDE SEQUENCE [LARGE SCALE GENOMIC DNA]</scope>
    <source>
        <strain evidence="11">WY2019</strain>
    </source>
</reference>
<evidence type="ECO:0000256" key="10">
    <source>
        <dbReference type="ARBA" id="ARBA00046482"/>
    </source>
</evidence>
<dbReference type="EMBL" id="VBQZ03000117">
    <property type="protein sequence ID" value="MXQ94610.1"/>
    <property type="molecule type" value="Genomic_DNA"/>
</dbReference>
<dbReference type="AlphaFoldDB" id="A0A6B0RX28"/>